<feature type="region of interest" description="Disordered" evidence="2">
    <location>
        <begin position="185"/>
        <end position="245"/>
    </location>
</feature>
<dbReference type="EMBL" id="KZ819679">
    <property type="protein sequence ID" value="PWN24791.1"/>
    <property type="molecule type" value="Genomic_DNA"/>
</dbReference>
<feature type="compositionally biased region" description="Acidic residues" evidence="2">
    <location>
        <begin position="12"/>
        <end position="23"/>
    </location>
</feature>
<organism evidence="5 6">
    <name type="scientific">Jaminaea rosea</name>
    <dbReference type="NCBI Taxonomy" id="1569628"/>
    <lineage>
        <taxon>Eukaryota</taxon>
        <taxon>Fungi</taxon>
        <taxon>Dikarya</taxon>
        <taxon>Basidiomycota</taxon>
        <taxon>Ustilaginomycotina</taxon>
        <taxon>Exobasidiomycetes</taxon>
        <taxon>Microstromatales</taxon>
        <taxon>Microstromatales incertae sedis</taxon>
        <taxon>Jaminaea</taxon>
    </lineage>
</organism>
<dbReference type="SUPFAM" id="SSF54236">
    <property type="entry name" value="Ubiquitin-like"/>
    <property type="match status" value="1"/>
</dbReference>
<feature type="non-terminal residue" evidence="5">
    <location>
        <position position="1"/>
    </location>
</feature>
<protein>
    <submittedName>
        <fullName evidence="5">UBX-domain-containing protein</fullName>
    </submittedName>
</protein>
<feature type="compositionally biased region" description="Polar residues" evidence="2">
    <location>
        <begin position="236"/>
        <end position="245"/>
    </location>
</feature>
<dbReference type="GO" id="GO:0043130">
    <property type="term" value="F:ubiquitin binding"/>
    <property type="evidence" value="ECO:0007669"/>
    <property type="project" value="TreeGrafter"/>
</dbReference>
<dbReference type="Gene3D" id="3.30.420.210">
    <property type="entry name" value="SEP domain"/>
    <property type="match status" value="1"/>
</dbReference>
<evidence type="ECO:0000259" key="3">
    <source>
        <dbReference type="PROSITE" id="PS50033"/>
    </source>
</evidence>
<dbReference type="GO" id="GO:0005634">
    <property type="term" value="C:nucleus"/>
    <property type="evidence" value="ECO:0007669"/>
    <property type="project" value="TreeGrafter"/>
</dbReference>
<dbReference type="Pfam" id="PF00789">
    <property type="entry name" value="UBX"/>
    <property type="match status" value="1"/>
</dbReference>
<name>A0A316UK96_9BASI</name>
<dbReference type="GeneID" id="37026440"/>
<dbReference type="Pfam" id="PF08059">
    <property type="entry name" value="SEP"/>
    <property type="match status" value="1"/>
</dbReference>
<dbReference type="GO" id="GO:0000045">
    <property type="term" value="P:autophagosome assembly"/>
    <property type="evidence" value="ECO:0007669"/>
    <property type="project" value="TreeGrafter"/>
</dbReference>
<dbReference type="SUPFAM" id="SSF102848">
    <property type="entry name" value="NSFL1 (p97 ATPase) cofactor p47, SEP domain"/>
    <property type="match status" value="1"/>
</dbReference>
<proteinExistence type="predicted"/>
<dbReference type="SMART" id="SM00166">
    <property type="entry name" value="UBX"/>
    <property type="match status" value="1"/>
</dbReference>
<evidence type="ECO:0000256" key="2">
    <source>
        <dbReference type="SAM" id="MobiDB-lite"/>
    </source>
</evidence>
<dbReference type="InterPro" id="IPR029071">
    <property type="entry name" value="Ubiquitin-like_domsf"/>
</dbReference>
<feature type="domain" description="UBX" evidence="3">
    <location>
        <begin position="241"/>
        <end position="318"/>
    </location>
</feature>
<evidence type="ECO:0000259" key="4">
    <source>
        <dbReference type="PROSITE" id="PS51399"/>
    </source>
</evidence>
<keyword evidence="6" id="KW-1185">Reference proteome</keyword>
<dbReference type="PANTHER" id="PTHR23333:SF20">
    <property type="entry name" value="NSFL1 COFACTOR P47"/>
    <property type="match status" value="1"/>
</dbReference>
<evidence type="ECO:0000313" key="5">
    <source>
        <dbReference type="EMBL" id="PWN24791.1"/>
    </source>
</evidence>
<feature type="compositionally biased region" description="Low complexity" evidence="2">
    <location>
        <begin position="206"/>
        <end position="235"/>
    </location>
</feature>
<reference evidence="5 6" key="1">
    <citation type="journal article" date="2018" name="Mol. Biol. Evol.">
        <title>Broad Genomic Sampling Reveals a Smut Pathogenic Ancestry of the Fungal Clade Ustilaginomycotina.</title>
        <authorList>
            <person name="Kijpornyongpan T."/>
            <person name="Mondo S.J."/>
            <person name="Barry K."/>
            <person name="Sandor L."/>
            <person name="Lee J."/>
            <person name="Lipzen A."/>
            <person name="Pangilinan J."/>
            <person name="LaButti K."/>
            <person name="Hainaut M."/>
            <person name="Henrissat B."/>
            <person name="Grigoriev I.V."/>
            <person name="Spatafora J.W."/>
            <person name="Aime M.C."/>
        </authorList>
    </citation>
    <scope>NUCLEOTIDE SEQUENCE [LARGE SCALE GENOMIC DNA]</scope>
    <source>
        <strain evidence="5 6">MCA 5214</strain>
    </source>
</reference>
<dbReference type="CDD" id="cd01770">
    <property type="entry name" value="UBX_UBXN2"/>
    <property type="match status" value="1"/>
</dbReference>
<dbReference type="GO" id="GO:0061025">
    <property type="term" value="P:membrane fusion"/>
    <property type="evidence" value="ECO:0007669"/>
    <property type="project" value="TreeGrafter"/>
</dbReference>
<dbReference type="AlphaFoldDB" id="A0A316UK96"/>
<feature type="compositionally biased region" description="Basic and acidic residues" evidence="2">
    <location>
        <begin position="1"/>
        <end position="11"/>
    </location>
</feature>
<dbReference type="Proteomes" id="UP000245884">
    <property type="component" value="Unassembled WGS sequence"/>
</dbReference>
<dbReference type="SMART" id="SM00553">
    <property type="entry name" value="SEP"/>
    <property type="match status" value="1"/>
</dbReference>
<keyword evidence="1" id="KW-0833">Ubl conjugation pathway</keyword>
<dbReference type="OrthoDB" id="25887at2759"/>
<dbReference type="RefSeq" id="XP_025359403.1">
    <property type="nucleotide sequence ID" value="XM_025504617.1"/>
</dbReference>
<evidence type="ECO:0000256" key="1">
    <source>
        <dbReference type="ARBA" id="ARBA00022786"/>
    </source>
</evidence>
<dbReference type="FunFam" id="3.10.20.90:FF:000179">
    <property type="entry name" value="Plant UBX domain-containing protein 4"/>
    <property type="match status" value="1"/>
</dbReference>
<dbReference type="PANTHER" id="PTHR23333">
    <property type="entry name" value="UBX DOMAIN CONTAINING PROTEIN"/>
    <property type="match status" value="1"/>
</dbReference>
<dbReference type="STRING" id="1569628.A0A316UK96"/>
<dbReference type="InterPro" id="IPR001012">
    <property type="entry name" value="UBX_dom"/>
</dbReference>
<dbReference type="GO" id="GO:0005829">
    <property type="term" value="C:cytosol"/>
    <property type="evidence" value="ECO:0007669"/>
    <property type="project" value="TreeGrafter"/>
</dbReference>
<dbReference type="GO" id="GO:0007030">
    <property type="term" value="P:Golgi organization"/>
    <property type="evidence" value="ECO:0007669"/>
    <property type="project" value="TreeGrafter"/>
</dbReference>
<gene>
    <name evidence="5" type="ORF">BDZ90DRAFT_224463</name>
</gene>
<accession>A0A316UK96</accession>
<sequence>GSDDGPRGRGGDDDDDDDDDDDRGPENLFTGGERSGLSVQNPDLRRGRNQPDAVKEILRQAAQNARGRGPAIAPSAGTAASSFGGAGRTIGDDGPAATETPATGSIPQQEAAAGGDDEDFDSVAIRHLNFWQDGFSIEDGPLQRYEDPQSQALLQAIENQSAPPGAFNIKFGQRVELRVAKRLNEKYSPPAPGPMKAFGGEGNRLGSPAPAMGASSSTSATPAAAPPSTGTSAPSNFTVDSSAPTTSVQIRLADGTRLVGRFNHTHTVADIRSFINASQPGMAARSYALQTSFPPKPVEDEAQTIKEAGLLNAVVQQKWT</sequence>
<feature type="domain" description="SEP" evidence="4">
    <location>
        <begin position="123"/>
        <end position="188"/>
    </location>
</feature>
<dbReference type="GO" id="GO:0043161">
    <property type="term" value="P:proteasome-mediated ubiquitin-dependent protein catabolic process"/>
    <property type="evidence" value="ECO:0007669"/>
    <property type="project" value="TreeGrafter"/>
</dbReference>
<dbReference type="PROSITE" id="PS51399">
    <property type="entry name" value="SEP"/>
    <property type="match status" value="1"/>
</dbReference>
<dbReference type="Gene3D" id="3.10.20.90">
    <property type="entry name" value="Phosphatidylinositol 3-kinase Catalytic Subunit, Chain A, domain 1"/>
    <property type="match status" value="1"/>
</dbReference>
<evidence type="ECO:0000313" key="6">
    <source>
        <dbReference type="Proteomes" id="UP000245884"/>
    </source>
</evidence>
<dbReference type="InterPro" id="IPR012989">
    <property type="entry name" value="SEP_domain"/>
</dbReference>
<feature type="region of interest" description="Disordered" evidence="2">
    <location>
        <begin position="1"/>
        <end position="117"/>
    </location>
</feature>
<dbReference type="InterPro" id="IPR036241">
    <property type="entry name" value="NSFL1C_SEP_dom_sf"/>
</dbReference>
<dbReference type="PROSITE" id="PS50033">
    <property type="entry name" value="UBX"/>
    <property type="match status" value="1"/>
</dbReference>
<dbReference type="GO" id="GO:0031468">
    <property type="term" value="P:nuclear membrane reassembly"/>
    <property type="evidence" value="ECO:0007669"/>
    <property type="project" value="TreeGrafter"/>
</dbReference>